<keyword evidence="2" id="KW-0677">Repeat</keyword>
<comment type="caution">
    <text evidence="6">The sequence shown here is derived from an EMBL/GenBank/DDBJ whole genome shotgun (WGS) entry which is preliminary data.</text>
</comment>
<dbReference type="InterPro" id="IPR041978">
    <property type="entry name" value="KOW_Spt5_5"/>
</dbReference>
<dbReference type="OrthoDB" id="3238562at2759"/>
<feature type="compositionally biased region" description="Acidic residues" evidence="4">
    <location>
        <begin position="397"/>
        <end position="418"/>
    </location>
</feature>
<dbReference type="Proteomes" id="UP001140091">
    <property type="component" value="Unassembled WGS sequence"/>
</dbReference>
<dbReference type="AlphaFoldDB" id="A0A9W8IX28"/>
<evidence type="ECO:0000259" key="5">
    <source>
        <dbReference type="Pfam" id="PF23290"/>
    </source>
</evidence>
<evidence type="ECO:0000256" key="2">
    <source>
        <dbReference type="ARBA" id="ARBA00022737"/>
    </source>
</evidence>
<dbReference type="Pfam" id="PF23290">
    <property type="entry name" value="KOW5_SPT5"/>
    <property type="match status" value="1"/>
</dbReference>
<dbReference type="SMART" id="SM00320">
    <property type="entry name" value="WD40"/>
    <property type="match status" value="3"/>
</dbReference>
<feature type="compositionally biased region" description="Pro residues" evidence="4">
    <location>
        <begin position="749"/>
        <end position="759"/>
    </location>
</feature>
<dbReference type="Pfam" id="PF00400">
    <property type="entry name" value="WD40"/>
    <property type="match status" value="2"/>
</dbReference>
<accession>A0A9W8IX28</accession>
<sequence length="932" mass="104375">MNSRLPIFHCASTLKGHTKPLNVLKISPDGRFLLSGADDGQVKIWKLYSDGAGQVPMQSLPSQGFGAIYAAAWASGGEAKTTIIVVGMSSGRIFAYVWDSIESMYKLSDYQDAHSKRVDNLAFDPTFRYLATAGNGEVIIWKLSTKGTLEKTQLALPPVNSADISRIFFYNRGSTLIFLHSVARHIKFIPGVRSGMHNSQAECSSYASVGSDKHLFVTNLFDGVDVYSLPPRVPVKHYTHPILQNRPLQVSPISGSMVAIGSEDGHVVIWNWRMNEKTEITHASCGVPVQVVDAYEHQTGFLIASGSSEYGTEAIIKLWTSLPDKRSTDRRAHCAVHGDPTGPISLSIPQLIILLVFCLYGHSIVSYLGTLTNPWVDYIIRAFNYVNKFLDIEAEVSSEDEVEDEEDNDSFIEDDDDRSGEQVQIRESPTRIQLREQEEAEDRAFWASFLSRAKERDLSWRNPSRDTSGEEEAEQIWSITVFPGTEEKTASCIQRRLGDPRCPPLSMTLSYGDPLIPARVFFKATSTLSKAQKMFLHSIAKFKNDSIRQVDAVEFHNLVGHVTNTRSERKFAWVRVRHGVYKGDIGLIYSIKITRSDVLQKALTSISIQNLKVGDSVKVKPIVPAYLAFHSADFVMQDMTVEPLSVEEARSDHMMRATMWFDPYKHLVGRHVVVTAKGHYKGYIGIVKEICHDGMAWVELSAVAGRQRIPLETLREITESYSTELKLGQVAANAPLSELQRGSPIGALVPPPPPEPTPATPGFKTPQWRPEDQEDSASSSSPTWNPSIPDPFGVPHWLGYCHLWTSRERWPLPKRIVLRTLGLSAFPELKQYEDKACYFVSGHEHSSDHNIMVQMQDWNQTIVRLPIHRVTPVHPSVKFQYVLAFEGEHEGEMFKIISMENDVASLSPSWSKKAVPPAKRISINKLSLVHIQ</sequence>
<dbReference type="InterPro" id="IPR014722">
    <property type="entry name" value="Rib_uL2_dom2"/>
</dbReference>
<evidence type="ECO:0000313" key="6">
    <source>
        <dbReference type="EMBL" id="KAJ2924240.1"/>
    </source>
</evidence>
<evidence type="ECO:0000256" key="3">
    <source>
        <dbReference type="PROSITE-ProRule" id="PRU00221"/>
    </source>
</evidence>
<dbReference type="PROSITE" id="PS50294">
    <property type="entry name" value="WD_REPEATS_REGION"/>
    <property type="match status" value="1"/>
</dbReference>
<proteinExistence type="predicted"/>
<organism evidence="6 7">
    <name type="scientific">Candolleomyces eurysporus</name>
    <dbReference type="NCBI Taxonomy" id="2828524"/>
    <lineage>
        <taxon>Eukaryota</taxon>
        <taxon>Fungi</taxon>
        <taxon>Dikarya</taxon>
        <taxon>Basidiomycota</taxon>
        <taxon>Agaricomycotina</taxon>
        <taxon>Agaricomycetes</taxon>
        <taxon>Agaricomycetidae</taxon>
        <taxon>Agaricales</taxon>
        <taxon>Agaricineae</taxon>
        <taxon>Psathyrellaceae</taxon>
        <taxon>Candolleomyces</taxon>
    </lineage>
</organism>
<feature type="domain" description="Spt5 KOW" evidence="5">
    <location>
        <begin position="667"/>
        <end position="702"/>
    </location>
</feature>
<dbReference type="PROSITE" id="PS50082">
    <property type="entry name" value="WD_REPEATS_2"/>
    <property type="match status" value="1"/>
</dbReference>
<evidence type="ECO:0000313" key="7">
    <source>
        <dbReference type="Proteomes" id="UP001140091"/>
    </source>
</evidence>
<keyword evidence="1 3" id="KW-0853">WD repeat</keyword>
<feature type="region of interest" description="Disordered" evidence="4">
    <location>
        <begin position="741"/>
        <end position="787"/>
    </location>
</feature>
<evidence type="ECO:0000256" key="1">
    <source>
        <dbReference type="ARBA" id="ARBA00022574"/>
    </source>
</evidence>
<evidence type="ECO:0000256" key="4">
    <source>
        <dbReference type="SAM" id="MobiDB-lite"/>
    </source>
</evidence>
<dbReference type="EMBL" id="JANBPK010001235">
    <property type="protein sequence ID" value="KAJ2924240.1"/>
    <property type="molecule type" value="Genomic_DNA"/>
</dbReference>
<gene>
    <name evidence="6" type="ORF">H1R20_g12854</name>
</gene>
<dbReference type="Gene3D" id="2.130.10.10">
    <property type="entry name" value="YVTN repeat-like/Quinoprotein amine dehydrogenase"/>
    <property type="match status" value="1"/>
</dbReference>
<dbReference type="PANTHER" id="PTHR44019:SF8">
    <property type="entry name" value="POC1 CENTRIOLAR PROTEIN HOMOLOG"/>
    <property type="match status" value="1"/>
</dbReference>
<feature type="repeat" description="WD" evidence="3">
    <location>
        <begin position="14"/>
        <end position="47"/>
    </location>
</feature>
<dbReference type="Gene3D" id="2.30.30.30">
    <property type="match status" value="1"/>
</dbReference>
<dbReference type="InterPro" id="IPR036322">
    <property type="entry name" value="WD40_repeat_dom_sf"/>
</dbReference>
<dbReference type="SUPFAM" id="SSF50978">
    <property type="entry name" value="WD40 repeat-like"/>
    <property type="match status" value="1"/>
</dbReference>
<name>A0A9W8IX28_9AGAR</name>
<feature type="non-terminal residue" evidence="6">
    <location>
        <position position="932"/>
    </location>
</feature>
<dbReference type="InterPro" id="IPR015943">
    <property type="entry name" value="WD40/YVTN_repeat-like_dom_sf"/>
</dbReference>
<dbReference type="PANTHER" id="PTHR44019">
    <property type="entry name" value="WD REPEAT-CONTAINING PROTEIN 55"/>
    <property type="match status" value="1"/>
</dbReference>
<feature type="region of interest" description="Disordered" evidence="4">
    <location>
        <begin position="397"/>
        <end position="434"/>
    </location>
</feature>
<dbReference type="InterPro" id="IPR001680">
    <property type="entry name" value="WD40_rpt"/>
</dbReference>
<reference evidence="6" key="1">
    <citation type="submission" date="2022-06" db="EMBL/GenBank/DDBJ databases">
        <title>Genome Sequence of Candolleomyces eurysporus.</title>
        <authorList>
            <person name="Buettner E."/>
        </authorList>
    </citation>
    <scope>NUCLEOTIDE SEQUENCE</scope>
    <source>
        <strain evidence="6">VTCC 930004</strain>
    </source>
</reference>
<feature type="compositionally biased region" description="Polar residues" evidence="4">
    <location>
        <begin position="421"/>
        <end position="431"/>
    </location>
</feature>
<keyword evidence="7" id="KW-1185">Reference proteome</keyword>
<protein>
    <recommendedName>
        <fullName evidence="5">Spt5 KOW domain-containing protein</fullName>
    </recommendedName>
</protein>
<dbReference type="InterPro" id="IPR050505">
    <property type="entry name" value="WDR55/POC1"/>
</dbReference>